<evidence type="ECO:0000313" key="1">
    <source>
        <dbReference type="EMBL" id="SBV98420.1"/>
    </source>
</evidence>
<gene>
    <name evidence="1" type="ORF">KL86DYS2_11445</name>
</gene>
<sequence length="65" mass="7524">MHKKQETVHLWKYVTVCVDIVLLELIRGSNIPIFSANCYVININHIFPILISLLCQIDNFVNNVL</sequence>
<name>A0A212JG74_9BACT</name>
<dbReference type="AlphaFoldDB" id="A0A212JG74"/>
<proteinExistence type="predicted"/>
<organism evidence="1">
    <name type="scientific">uncultured Dysgonomonas sp</name>
    <dbReference type="NCBI Taxonomy" id="206096"/>
    <lineage>
        <taxon>Bacteria</taxon>
        <taxon>Pseudomonadati</taxon>
        <taxon>Bacteroidota</taxon>
        <taxon>Bacteroidia</taxon>
        <taxon>Bacteroidales</taxon>
        <taxon>Dysgonomonadaceae</taxon>
        <taxon>Dysgonomonas</taxon>
        <taxon>environmental samples</taxon>
    </lineage>
</organism>
<accession>A0A212JG74</accession>
<dbReference type="EMBL" id="FLUL01000001">
    <property type="protein sequence ID" value="SBV98420.1"/>
    <property type="molecule type" value="Genomic_DNA"/>
</dbReference>
<reference evidence="1" key="1">
    <citation type="submission" date="2016-04" db="EMBL/GenBank/DDBJ databases">
        <authorList>
            <person name="Evans L.H."/>
            <person name="Alamgir A."/>
            <person name="Owens N."/>
            <person name="Weber N.D."/>
            <person name="Virtaneva K."/>
            <person name="Barbian K."/>
            <person name="Babar A."/>
            <person name="Rosenke K."/>
        </authorList>
    </citation>
    <scope>NUCLEOTIDE SEQUENCE</scope>
    <source>
        <strain evidence="1">86-2</strain>
    </source>
</reference>
<protein>
    <submittedName>
        <fullName evidence="1">Uncharacterized protein</fullName>
    </submittedName>
</protein>